<dbReference type="AlphaFoldDB" id="A0A7V8L4U0"/>
<comment type="caution">
    <text evidence="2">The sequence shown here is derived from an EMBL/GenBank/DDBJ whole genome shotgun (WGS) entry which is preliminary data.</text>
</comment>
<evidence type="ECO:0000313" key="2">
    <source>
        <dbReference type="EMBL" id="KHN51040.1"/>
    </source>
</evidence>
<dbReference type="Pfam" id="PF07484">
    <property type="entry name" value="Collar"/>
    <property type="match status" value="1"/>
</dbReference>
<dbReference type="InterPro" id="IPR011083">
    <property type="entry name" value="Phage_tail_collar_dom"/>
</dbReference>
<gene>
    <name evidence="2" type="ORF">OI69_12795</name>
</gene>
<protein>
    <recommendedName>
        <fullName evidence="1">Phage tail collar domain-containing protein</fullName>
    </recommendedName>
</protein>
<sequence>MPFPFPGATAPLGWLKCNGQVFDKAKYPVLGSRYPTGKLPDLRGEFIRGWDDVRGVDSGRALLSGQGHAIQSHAHEYRDRYYIENDGINVEYSEIAPQNYNKNVGSQGTDLDNRMWLYYDSTTSAVGGNETRPRNIAFNYIVRAA</sequence>
<dbReference type="InterPro" id="IPR051934">
    <property type="entry name" value="Phage_Tail_Fiber_Structural"/>
</dbReference>
<dbReference type="PANTHER" id="PTHR35191:SF1">
    <property type="entry name" value="PROPHAGE SIDE TAIL FIBER PROTEIN HOMOLOG STFQ-RELATED"/>
    <property type="match status" value="1"/>
</dbReference>
<dbReference type="Gene3D" id="3.90.1340.10">
    <property type="entry name" value="Phage tail collar domain"/>
    <property type="match status" value="1"/>
</dbReference>
<evidence type="ECO:0000259" key="1">
    <source>
        <dbReference type="Pfam" id="PF07484"/>
    </source>
</evidence>
<keyword evidence="3" id="KW-1185">Reference proteome</keyword>
<evidence type="ECO:0000313" key="3">
    <source>
        <dbReference type="Proteomes" id="UP000053038"/>
    </source>
</evidence>
<dbReference type="Proteomes" id="UP000053038">
    <property type="component" value="Unassembled WGS sequence"/>
</dbReference>
<organism evidence="2 3">
    <name type="scientific">Pectobacterium fontis</name>
    <dbReference type="NCBI Taxonomy" id="2558042"/>
    <lineage>
        <taxon>Bacteria</taxon>
        <taxon>Pseudomonadati</taxon>
        <taxon>Pseudomonadota</taxon>
        <taxon>Gammaproteobacteria</taxon>
        <taxon>Enterobacterales</taxon>
        <taxon>Pectobacteriaceae</taxon>
        <taxon>Pectobacterium</taxon>
    </lineage>
</organism>
<accession>A0A7V8L4U0</accession>
<reference evidence="2 3" key="1">
    <citation type="submission" date="2014-10" db="EMBL/GenBank/DDBJ databases">
        <title>Genome sequence of Pectobacterium carotovorum M022.</title>
        <authorList>
            <person name="Chan K.-G."/>
            <person name="Tan W.-S."/>
        </authorList>
    </citation>
    <scope>NUCLEOTIDE SEQUENCE [LARGE SCALE GENOMIC DNA]</scope>
    <source>
        <strain evidence="2 3">M022</strain>
    </source>
</reference>
<name>A0A7V8L4U0_9GAMM</name>
<feature type="domain" description="Phage tail collar" evidence="1">
    <location>
        <begin position="2"/>
        <end position="47"/>
    </location>
</feature>
<proteinExistence type="predicted"/>
<dbReference type="PANTHER" id="PTHR35191">
    <property type="entry name" value="PROPHAGE SIDE TAIL FIBER PROTEIN HOMOLOG STFQ-RELATED"/>
    <property type="match status" value="1"/>
</dbReference>
<dbReference type="InterPro" id="IPR037053">
    <property type="entry name" value="Phage_tail_collar_dom_sf"/>
</dbReference>
<dbReference type="SUPFAM" id="SSF88874">
    <property type="entry name" value="Receptor-binding domain of short tail fibre protein gp12"/>
    <property type="match status" value="1"/>
</dbReference>
<dbReference type="EMBL" id="JSXC01000035">
    <property type="protein sequence ID" value="KHN51040.1"/>
    <property type="molecule type" value="Genomic_DNA"/>
</dbReference>